<keyword evidence="2 5" id="KW-0560">Oxidoreductase</keyword>
<comment type="caution">
    <text evidence="7">The sequence shown here is derived from an EMBL/GenBank/DDBJ whole genome shotgun (WGS) entry which is preliminary data.</text>
</comment>
<dbReference type="PANTHER" id="PTHR11516:SF60">
    <property type="entry name" value="PYRUVATE DEHYDROGENASE E1 COMPONENT SUBUNIT ALPHA"/>
    <property type="match status" value="1"/>
</dbReference>
<protein>
    <recommendedName>
        <fullName evidence="5">Pyruvate dehydrogenase E1 component subunit alpha</fullName>
        <ecNumber evidence="5">1.2.4.1</ecNumber>
    </recommendedName>
</protein>
<comment type="cofactor">
    <cofactor evidence="1 5">
        <name>thiamine diphosphate</name>
        <dbReference type="ChEBI" id="CHEBI:58937"/>
    </cofactor>
</comment>
<accession>A0AAD5TWX6</accession>
<dbReference type="InterPro" id="IPR001017">
    <property type="entry name" value="DH_E1"/>
</dbReference>
<evidence type="ECO:0000256" key="3">
    <source>
        <dbReference type="ARBA" id="ARBA00023052"/>
    </source>
</evidence>
<proteinExistence type="predicted"/>
<dbReference type="FunFam" id="3.40.50.970:FF:000013">
    <property type="entry name" value="Pyruvate dehydrogenase E1 component subunit alpha"/>
    <property type="match status" value="1"/>
</dbReference>
<dbReference type="SUPFAM" id="SSF52518">
    <property type="entry name" value="Thiamin diphosphate-binding fold (THDP-binding)"/>
    <property type="match status" value="1"/>
</dbReference>
<evidence type="ECO:0000313" key="7">
    <source>
        <dbReference type="EMBL" id="KAJ3212592.1"/>
    </source>
</evidence>
<comment type="catalytic activity">
    <reaction evidence="5">
        <text>N(6)-[(R)-lipoyl]-L-lysyl-[protein] + pyruvate + H(+) = N(6)-[(R)-S(8)-acetyldihydrolipoyl]-L-lysyl-[protein] + CO2</text>
        <dbReference type="Rhea" id="RHEA:19189"/>
        <dbReference type="Rhea" id="RHEA-COMP:10474"/>
        <dbReference type="Rhea" id="RHEA-COMP:10478"/>
        <dbReference type="ChEBI" id="CHEBI:15361"/>
        <dbReference type="ChEBI" id="CHEBI:15378"/>
        <dbReference type="ChEBI" id="CHEBI:16526"/>
        <dbReference type="ChEBI" id="CHEBI:83099"/>
        <dbReference type="ChEBI" id="CHEBI:83111"/>
        <dbReference type="EC" id="1.2.4.1"/>
    </reaction>
</comment>
<reference evidence="7" key="1">
    <citation type="submission" date="2020-05" db="EMBL/GenBank/DDBJ databases">
        <title>Phylogenomic resolution of chytrid fungi.</title>
        <authorList>
            <person name="Stajich J.E."/>
            <person name="Amses K."/>
            <person name="Simmons R."/>
            <person name="Seto K."/>
            <person name="Myers J."/>
            <person name="Bonds A."/>
            <person name="Quandt C.A."/>
            <person name="Barry K."/>
            <person name="Liu P."/>
            <person name="Grigoriev I."/>
            <person name="Longcore J.E."/>
            <person name="James T.Y."/>
        </authorList>
    </citation>
    <scope>NUCLEOTIDE SEQUENCE</scope>
    <source>
        <strain evidence="7">JEL0476</strain>
    </source>
</reference>
<dbReference type="GO" id="GO:0006086">
    <property type="term" value="P:pyruvate decarboxylation to acetyl-CoA"/>
    <property type="evidence" value="ECO:0007669"/>
    <property type="project" value="InterPro"/>
</dbReference>
<sequence>MLFCKKVSSKVISSRLNIASIKFNPYKFQTKRNSTYTITLPENTYETHNCEKPKLQVEETKESLINLYRSMMLIRRLELACDQLYKAKLIRGFCHLSTGQEALAAGMEAAIDKEDAVITAYRCHGFTLIRGVPAKKIIAELMGKVEGVSKGKGGSMHLFAHQFFGGNGIVGAQVPIGAGVAFTQKYCNKKNMTFVLYGDGAANQGQIFEAYNMSKLWNLPCVFVCENNQYAMGTPVERATASPKFFCRGDYIPGLKVDGNNVLAVKNACEYGRNWCLDNKGPLVMEMSTYRYAGHSMSDPGTTYRTREEIQQMRTTSDPLTQFNDLLTEKGCASKEELRAIDKECRKQIDQAVLDAKAAPEPPVSTLFEDVYVKGTEPKFIRGVAPNDIHYFT</sequence>
<evidence type="ECO:0000256" key="2">
    <source>
        <dbReference type="ARBA" id="ARBA00023002"/>
    </source>
</evidence>
<dbReference type="CDD" id="cd02000">
    <property type="entry name" value="TPP_E1_PDC_ADC_BCADC"/>
    <property type="match status" value="1"/>
</dbReference>
<gene>
    <name evidence="7" type="primary">PDA1_2</name>
    <name evidence="7" type="ORF">HK099_007701</name>
</gene>
<dbReference type="AlphaFoldDB" id="A0AAD5TWX6"/>
<evidence type="ECO:0000256" key="1">
    <source>
        <dbReference type="ARBA" id="ARBA00001964"/>
    </source>
</evidence>
<dbReference type="Gene3D" id="3.40.50.970">
    <property type="match status" value="1"/>
</dbReference>
<comment type="function">
    <text evidence="5">The pyruvate dehydrogenase complex catalyzes the overall conversion of pyruvate to acetyl-CoA and CO(2).</text>
</comment>
<keyword evidence="8" id="KW-1185">Reference proteome</keyword>
<dbReference type="Proteomes" id="UP001211065">
    <property type="component" value="Unassembled WGS sequence"/>
</dbReference>
<dbReference type="GO" id="GO:0004739">
    <property type="term" value="F:pyruvate dehydrogenase (acetyl-transferring) activity"/>
    <property type="evidence" value="ECO:0007669"/>
    <property type="project" value="UniProtKB-UniRule"/>
</dbReference>
<evidence type="ECO:0000256" key="4">
    <source>
        <dbReference type="ARBA" id="ARBA00023317"/>
    </source>
</evidence>
<dbReference type="PANTHER" id="PTHR11516">
    <property type="entry name" value="PYRUVATE DEHYDROGENASE E1 COMPONENT, ALPHA SUBUNIT BACTERIAL AND ORGANELLAR"/>
    <property type="match status" value="1"/>
</dbReference>
<dbReference type="InterPro" id="IPR050642">
    <property type="entry name" value="PDH_E1_Alpha_Subunit"/>
</dbReference>
<dbReference type="NCBIfam" id="TIGR03182">
    <property type="entry name" value="PDH_E1_alph_y"/>
    <property type="match status" value="1"/>
</dbReference>
<feature type="domain" description="Dehydrogenase E1 component" evidence="6">
    <location>
        <begin position="70"/>
        <end position="364"/>
    </location>
</feature>
<dbReference type="EC" id="1.2.4.1" evidence="5"/>
<evidence type="ECO:0000259" key="6">
    <source>
        <dbReference type="Pfam" id="PF00676"/>
    </source>
</evidence>
<dbReference type="InterPro" id="IPR017597">
    <property type="entry name" value="Pyrv_DH_E1_asu_subgrp-y"/>
</dbReference>
<organism evidence="7 8">
    <name type="scientific">Clydaea vesicula</name>
    <dbReference type="NCBI Taxonomy" id="447962"/>
    <lineage>
        <taxon>Eukaryota</taxon>
        <taxon>Fungi</taxon>
        <taxon>Fungi incertae sedis</taxon>
        <taxon>Chytridiomycota</taxon>
        <taxon>Chytridiomycota incertae sedis</taxon>
        <taxon>Chytridiomycetes</taxon>
        <taxon>Lobulomycetales</taxon>
        <taxon>Lobulomycetaceae</taxon>
        <taxon>Clydaea</taxon>
    </lineage>
</organism>
<evidence type="ECO:0000256" key="5">
    <source>
        <dbReference type="RuleBase" id="RU361139"/>
    </source>
</evidence>
<dbReference type="EMBL" id="JADGJW010000771">
    <property type="protein sequence ID" value="KAJ3212592.1"/>
    <property type="molecule type" value="Genomic_DNA"/>
</dbReference>
<name>A0AAD5TWX6_9FUNG</name>
<keyword evidence="4 5" id="KW-0670">Pyruvate</keyword>
<evidence type="ECO:0000313" key="8">
    <source>
        <dbReference type="Proteomes" id="UP001211065"/>
    </source>
</evidence>
<dbReference type="Pfam" id="PF00676">
    <property type="entry name" value="E1_dh"/>
    <property type="match status" value="1"/>
</dbReference>
<dbReference type="InterPro" id="IPR029061">
    <property type="entry name" value="THDP-binding"/>
</dbReference>
<keyword evidence="3 5" id="KW-0786">Thiamine pyrophosphate</keyword>